<gene>
    <name evidence="2" type="ORF">FBFR_04470</name>
</gene>
<evidence type="ECO:0000256" key="1">
    <source>
        <dbReference type="SAM" id="Phobius"/>
    </source>
</evidence>
<keyword evidence="1" id="KW-0812">Transmembrane</keyword>
<name>A0A167YKW3_9FLAO</name>
<organism evidence="2 3">
    <name type="scientific">Flavobacterium fryxellicola</name>
    <dbReference type="NCBI Taxonomy" id="249352"/>
    <lineage>
        <taxon>Bacteria</taxon>
        <taxon>Pseudomonadati</taxon>
        <taxon>Bacteroidota</taxon>
        <taxon>Flavobacteriia</taxon>
        <taxon>Flavobacteriales</taxon>
        <taxon>Flavobacteriaceae</taxon>
        <taxon>Flavobacterium</taxon>
    </lineage>
</organism>
<keyword evidence="3" id="KW-1185">Reference proteome</keyword>
<dbReference type="Proteomes" id="UP000077164">
    <property type="component" value="Unassembled WGS sequence"/>
</dbReference>
<dbReference type="RefSeq" id="WP_066077566.1">
    <property type="nucleotide sequence ID" value="NZ_FRDK01000006.1"/>
</dbReference>
<keyword evidence="1" id="KW-0472">Membrane</keyword>
<evidence type="ECO:0000313" key="3">
    <source>
        <dbReference type="Proteomes" id="UP000077164"/>
    </source>
</evidence>
<evidence type="ECO:0000313" key="2">
    <source>
        <dbReference type="EMBL" id="OAB29529.1"/>
    </source>
</evidence>
<proteinExistence type="predicted"/>
<protein>
    <submittedName>
        <fullName evidence="2">Uncharacterized protein</fullName>
    </submittedName>
</protein>
<accession>A0A167YKW3</accession>
<dbReference type="AlphaFoldDB" id="A0A167YKW3"/>
<dbReference type="OrthoDB" id="1373176at2"/>
<feature type="transmembrane region" description="Helical" evidence="1">
    <location>
        <begin position="44"/>
        <end position="60"/>
    </location>
</feature>
<dbReference type="STRING" id="249352.SAMN05444395_106162"/>
<sequence>MKQITIGNLTFSKKAIQTITFGLFCTGILIGALTAHRIKTETNFNFGLLAIFSIPIWIILKSKLKTEIIKKI</sequence>
<reference evidence="2 3" key="1">
    <citation type="submission" date="2016-03" db="EMBL/GenBank/DDBJ databases">
        <title>Draft genome sequence of Flavobacterium fryxellicola DSM 16209.</title>
        <authorList>
            <person name="Shin S.-K."/>
            <person name="Yi H."/>
        </authorList>
    </citation>
    <scope>NUCLEOTIDE SEQUENCE [LARGE SCALE GENOMIC DNA]</scope>
    <source>
        <strain evidence="2 3">DSM 16209</strain>
    </source>
</reference>
<dbReference type="EMBL" id="LVJE01000008">
    <property type="protein sequence ID" value="OAB29529.1"/>
    <property type="molecule type" value="Genomic_DNA"/>
</dbReference>
<comment type="caution">
    <text evidence="2">The sequence shown here is derived from an EMBL/GenBank/DDBJ whole genome shotgun (WGS) entry which is preliminary data.</text>
</comment>
<keyword evidence="1" id="KW-1133">Transmembrane helix</keyword>
<feature type="transmembrane region" description="Helical" evidence="1">
    <location>
        <begin position="21"/>
        <end position="38"/>
    </location>
</feature>